<dbReference type="Proteomes" id="UP001285908">
    <property type="component" value="Unassembled WGS sequence"/>
</dbReference>
<evidence type="ECO:0000313" key="1">
    <source>
        <dbReference type="EMBL" id="KAK3499222.1"/>
    </source>
</evidence>
<sequence length="76" mass="8616">MRRALDSQAEVAFIGAENGRRLGSSSWRLERFANRESLPCHQVPEETIWAWGRKDTASQSLHGFGDCLNMPRVDRG</sequence>
<reference evidence="1 2" key="1">
    <citation type="journal article" date="2023" name="Mol. Phylogenet. Evol.">
        <title>Genome-scale phylogeny and comparative genomics of the fungal order Sordariales.</title>
        <authorList>
            <person name="Hensen N."/>
            <person name="Bonometti L."/>
            <person name="Westerberg I."/>
            <person name="Brannstrom I.O."/>
            <person name="Guillou S."/>
            <person name="Cros-Aarteil S."/>
            <person name="Calhoun S."/>
            <person name="Haridas S."/>
            <person name="Kuo A."/>
            <person name="Mondo S."/>
            <person name="Pangilinan J."/>
            <person name="Riley R."/>
            <person name="LaButti K."/>
            <person name="Andreopoulos B."/>
            <person name="Lipzen A."/>
            <person name="Chen C."/>
            <person name="Yan M."/>
            <person name="Daum C."/>
            <person name="Ng V."/>
            <person name="Clum A."/>
            <person name="Steindorff A."/>
            <person name="Ohm R.A."/>
            <person name="Martin F."/>
            <person name="Silar P."/>
            <person name="Natvig D.O."/>
            <person name="Lalanne C."/>
            <person name="Gautier V."/>
            <person name="Ament-Velasquez S.L."/>
            <person name="Kruys A."/>
            <person name="Hutchinson M.I."/>
            <person name="Powell A.J."/>
            <person name="Barry K."/>
            <person name="Miller A.N."/>
            <person name="Grigoriev I.V."/>
            <person name="Debuchy R."/>
            <person name="Gladieux P."/>
            <person name="Hiltunen Thoren M."/>
            <person name="Johannesson H."/>
        </authorList>
    </citation>
    <scope>NUCLEOTIDE SEQUENCE [LARGE SCALE GENOMIC DNA]</scope>
    <source>
        <strain evidence="1 2">FGSC 10403</strain>
    </source>
</reference>
<proteinExistence type="predicted"/>
<keyword evidence="2" id="KW-1185">Reference proteome</keyword>
<gene>
    <name evidence="1" type="ORF">B0T23DRAFT_400864</name>
</gene>
<organism evidence="1 2">
    <name type="scientific">Neurospora hispaniola</name>
    <dbReference type="NCBI Taxonomy" id="588809"/>
    <lineage>
        <taxon>Eukaryota</taxon>
        <taxon>Fungi</taxon>
        <taxon>Dikarya</taxon>
        <taxon>Ascomycota</taxon>
        <taxon>Pezizomycotina</taxon>
        <taxon>Sordariomycetes</taxon>
        <taxon>Sordariomycetidae</taxon>
        <taxon>Sordariales</taxon>
        <taxon>Sordariaceae</taxon>
        <taxon>Neurospora</taxon>
    </lineage>
</organism>
<evidence type="ECO:0000313" key="2">
    <source>
        <dbReference type="Proteomes" id="UP001285908"/>
    </source>
</evidence>
<dbReference type="GeneID" id="87876153"/>
<protein>
    <submittedName>
        <fullName evidence="1">Uncharacterized protein</fullName>
    </submittedName>
</protein>
<dbReference type="RefSeq" id="XP_062696855.1">
    <property type="nucleotide sequence ID" value="XM_062838531.1"/>
</dbReference>
<accession>A0AAJ0MVF3</accession>
<comment type="caution">
    <text evidence="1">The sequence shown here is derived from an EMBL/GenBank/DDBJ whole genome shotgun (WGS) entry which is preliminary data.</text>
</comment>
<dbReference type="AlphaFoldDB" id="A0AAJ0MVF3"/>
<name>A0AAJ0MVF3_9PEZI</name>
<dbReference type="EMBL" id="JAULSX010000001">
    <property type="protein sequence ID" value="KAK3499222.1"/>
    <property type="molecule type" value="Genomic_DNA"/>
</dbReference>